<name>A0A9P8WLI8_9HYPO</name>
<protein>
    <submittedName>
        <fullName evidence="2">Uncharacterized protein</fullName>
    </submittedName>
</protein>
<dbReference type="EMBL" id="JAGPYM010000001">
    <property type="protein sequence ID" value="KAH6900621.1"/>
    <property type="molecule type" value="Genomic_DNA"/>
</dbReference>
<reference evidence="2 3" key="1">
    <citation type="journal article" date="2021" name="Nat. Commun.">
        <title>Genetic determinants of endophytism in the Arabidopsis root mycobiome.</title>
        <authorList>
            <person name="Mesny F."/>
            <person name="Miyauchi S."/>
            <person name="Thiergart T."/>
            <person name="Pickel B."/>
            <person name="Atanasova L."/>
            <person name="Karlsson M."/>
            <person name="Huettel B."/>
            <person name="Barry K.W."/>
            <person name="Haridas S."/>
            <person name="Chen C."/>
            <person name="Bauer D."/>
            <person name="Andreopoulos W."/>
            <person name="Pangilinan J."/>
            <person name="LaButti K."/>
            <person name="Riley R."/>
            <person name="Lipzen A."/>
            <person name="Clum A."/>
            <person name="Drula E."/>
            <person name="Henrissat B."/>
            <person name="Kohler A."/>
            <person name="Grigoriev I.V."/>
            <person name="Martin F.M."/>
            <person name="Hacquard S."/>
        </authorList>
    </citation>
    <scope>NUCLEOTIDE SEQUENCE [LARGE SCALE GENOMIC DNA]</scope>
    <source>
        <strain evidence="2 3">MPI-CAGE-CH-0241</strain>
    </source>
</reference>
<dbReference type="AlphaFoldDB" id="A0A9P8WLI8"/>
<evidence type="ECO:0000313" key="3">
    <source>
        <dbReference type="Proteomes" id="UP000777438"/>
    </source>
</evidence>
<sequence>MVEPWLNWLACTPPPSNDRLVTRGYIHCLAMQLGVILCLLGSSSGLCSVFGFELVPRCYCCFWVLGVVDGISTQVMIFQGQDASHNITTKPGHLIEVGAIFIESG</sequence>
<keyword evidence="1" id="KW-1133">Transmembrane helix</keyword>
<feature type="non-terminal residue" evidence="2">
    <location>
        <position position="105"/>
    </location>
</feature>
<feature type="transmembrane region" description="Helical" evidence="1">
    <location>
        <begin position="29"/>
        <end position="52"/>
    </location>
</feature>
<accession>A0A9P8WLI8</accession>
<organism evidence="2 3">
    <name type="scientific">Thelonectria olida</name>
    <dbReference type="NCBI Taxonomy" id="1576542"/>
    <lineage>
        <taxon>Eukaryota</taxon>
        <taxon>Fungi</taxon>
        <taxon>Dikarya</taxon>
        <taxon>Ascomycota</taxon>
        <taxon>Pezizomycotina</taxon>
        <taxon>Sordariomycetes</taxon>
        <taxon>Hypocreomycetidae</taxon>
        <taxon>Hypocreales</taxon>
        <taxon>Nectriaceae</taxon>
        <taxon>Thelonectria</taxon>
    </lineage>
</organism>
<proteinExistence type="predicted"/>
<evidence type="ECO:0000313" key="2">
    <source>
        <dbReference type="EMBL" id="KAH6900621.1"/>
    </source>
</evidence>
<gene>
    <name evidence="2" type="ORF">B0T10DRAFT_471175</name>
</gene>
<keyword evidence="3" id="KW-1185">Reference proteome</keyword>
<comment type="caution">
    <text evidence="2">The sequence shown here is derived from an EMBL/GenBank/DDBJ whole genome shotgun (WGS) entry which is preliminary data.</text>
</comment>
<dbReference type="Proteomes" id="UP000777438">
    <property type="component" value="Unassembled WGS sequence"/>
</dbReference>
<keyword evidence="1" id="KW-0812">Transmembrane</keyword>
<keyword evidence="1" id="KW-0472">Membrane</keyword>
<evidence type="ECO:0000256" key="1">
    <source>
        <dbReference type="SAM" id="Phobius"/>
    </source>
</evidence>